<evidence type="ECO:0000313" key="2">
    <source>
        <dbReference type="EMBL" id="NYZ23729.1"/>
    </source>
</evidence>
<dbReference type="Pfam" id="PF11233">
    <property type="entry name" value="DUF3035"/>
    <property type="match status" value="1"/>
</dbReference>
<protein>
    <submittedName>
        <fullName evidence="2">DUF3035 domain-containing protein</fullName>
    </submittedName>
</protein>
<comment type="caution">
    <text evidence="2">The sequence shown here is derived from an EMBL/GenBank/DDBJ whole genome shotgun (WGS) entry which is preliminary data.</text>
</comment>
<dbReference type="Proteomes" id="UP000584642">
    <property type="component" value="Unassembled WGS sequence"/>
</dbReference>
<keyword evidence="3" id="KW-1185">Reference proteome</keyword>
<organism evidence="2 3">
    <name type="scientific">Azospirillum oleiclasticum</name>
    <dbReference type="NCBI Taxonomy" id="2735135"/>
    <lineage>
        <taxon>Bacteria</taxon>
        <taxon>Pseudomonadati</taxon>
        <taxon>Pseudomonadota</taxon>
        <taxon>Alphaproteobacteria</taxon>
        <taxon>Rhodospirillales</taxon>
        <taxon>Azospirillaceae</taxon>
        <taxon>Azospirillum</taxon>
    </lineage>
</organism>
<feature type="region of interest" description="Disordered" evidence="1">
    <location>
        <begin position="168"/>
        <end position="199"/>
    </location>
</feature>
<evidence type="ECO:0000313" key="3">
    <source>
        <dbReference type="Proteomes" id="UP000584642"/>
    </source>
</evidence>
<reference evidence="2 3" key="1">
    <citation type="submission" date="2020-05" db="EMBL/GenBank/DDBJ databases">
        <title>Azospirillum oleiclasticum sp. nov, a nitrogen-fixing and heavy crude oil-emulsifying bacterium isolated from the crude oil of Yumen Oilfield.</title>
        <authorList>
            <person name="Wu D."/>
            <person name="Cai M."/>
            <person name="Zhang X."/>
        </authorList>
    </citation>
    <scope>NUCLEOTIDE SEQUENCE [LARGE SCALE GENOMIC DNA]</scope>
    <source>
        <strain evidence="2 3">ROY-1-1-2</strain>
    </source>
</reference>
<gene>
    <name evidence="2" type="ORF">HND93_28855</name>
</gene>
<evidence type="ECO:0000256" key="1">
    <source>
        <dbReference type="SAM" id="MobiDB-lite"/>
    </source>
</evidence>
<accession>A0ABX2TH94</accession>
<dbReference type="InterPro" id="IPR021395">
    <property type="entry name" value="DUF3035"/>
</dbReference>
<sequence>MDRHGTGIVMSTNSFYPALRPLLALALAGIALSGCGETRRAIGLDRTSPDEFAVVSRAPLTLPPNMAALPPPRPGAARPQERTATQTAAASVFGSAPRASAAGRTAGEQALIAQAGAKGGIEPGIRTKVDQETTDLIIADRRWIDTLLFWQKQEAPYTVVDPAKEQQRLRQAEAQGKPLNDGTVPTIERKRKAPLEDLF</sequence>
<name>A0ABX2TH94_9PROT</name>
<dbReference type="EMBL" id="JABFDB010000031">
    <property type="protein sequence ID" value="NYZ23729.1"/>
    <property type="molecule type" value="Genomic_DNA"/>
</dbReference>
<dbReference type="PROSITE" id="PS51257">
    <property type="entry name" value="PROKAR_LIPOPROTEIN"/>
    <property type="match status" value="1"/>
</dbReference>
<proteinExistence type="predicted"/>